<dbReference type="Gene3D" id="1.10.439.10">
    <property type="entry name" value="Penicillin Amidohydrolase, domain 1"/>
    <property type="match status" value="1"/>
</dbReference>
<organism evidence="5 6">
    <name type="scientific">Alkalimonas delamerensis</name>
    <dbReference type="NCBI Taxonomy" id="265981"/>
    <lineage>
        <taxon>Bacteria</taxon>
        <taxon>Pseudomonadati</taxon>
        <taxon>Pseudomonadota</taxon>
        <taxon>Gammaproteobacteria</taxon>
        <taxon>Alkalimonas</taxon>
    </lineage>
</organism>
<dbReference type="SUPFAM" id="SSF56235">
    <property type="entry name" value="N-terminal nucleophile aminohydrolases (Ntn hydrolases)"/>
    <property type="match status" value="1"/>
</dbReference>
<keyword evidence="2" id="KW-0732">Signal</keyword>
<keyword evidence="6" id="KW-1185">Reference proteome</keyword>
<dbReference type="PANTHER" id="PTHR34218">
    <property type="entry name" value="PEPTIDASE S45 PENICILLIN AMIDASE"/>
    <property type="match status" value="1"/>
</dbReference>
<dbReference type="InterPro" id="IPR023343">
    <property type="entry name" value="Penicillin_amidase_dom1"/>
</dbReference>
<comment type="similarity">
    <text evidence="1">Belongs to the peptidase S45 family.</text>
</comment>
<evidence type="ECO:0000313" key="6">
    <source>
        <dbReference type="Proteomes" id="UP001236258"/>
    </source>
</evidence>
<sequence length="813" mass="88791">MIRQLLPIAALVLTACNSSKDPAEQVQITYTAYGVPHIEASSYRGLGYGVGYSQAAENLCTLSEQVLKLQGQQARYFGPGPNQHFVLMDVGYRGLNLPEMAAERLADLPEDARAALSGYVAGFNQRLSEFDTPAAYPSPCRGADWVQPISEVELLAYHMDLALLASSRNFLTAMAAAQPPASDAGIELALNPSQLFSANGLGSNGWALGAERSAGAKASLLANPHFPWDGELRFFEQHLTIPGTLDVIGASMIGMPAVLIGFNQQLGWTHTVSQGKRFTLYQLELEPGNPMRYRYGDEYRDITPQQVSVEILQADGSLVSHEHTLYHSHFGPLVNLASLDPSLGWTSQSAVAIKDANLGNSRMLQQWLALNKATTTAEFFDALAEHQGIPWVNTLLASREGTASYVDASQVPRLRPEAEQVMRQAINEPPLSVLWQDGAGSLLLPGNNPVFAWDDSGETRTPGLVPLSEAPKLTRNDYVFNANSSHWLSHLTERLEGYSLVYGPEQSIRSPRTRYNALLLTSPLVSGNDGQFDLTALQQLLDHNGSLFGQTLHQPLLQRCQAAPVLQLEEAVDLTPACQALAQWDGQYQLTSQGALIMREFLAEFRVPGHRKLADTLFAVPFDPAQPVETPAGLAPAVEPAEQDPVLLALASAQLRLQQANINPQAALADVQHLVKASGQQPISMHGGYSYEGVFNMVEGVAQSRSTSRLVTIVTGQARPDRSPMMQLEDGAYGYRTNYGSSYVLALQFTEQGPQAKMLLAYSQSHDPESVHFDDQTQAFSQLQWRPVLFRAEDIAANQVKQLLLTLPQQDTQ</sequence>
<keyword evidence="3" id="KW-0378">Hydrolase</keyword>
<comment type="caution">
    <text evidence="5">The sequence shown here is derived from an EMBL/GenBank/DDBJ whole genome shotgun (WGS) entry which is preliminary data.</text>
</comment>
<gene>
    <name evidence="5" type="ORF">Q3O59_13865</name>
</gene>
<dbReference type="RefSeq" id="WP_305946150.1">
    <property type="nucleotide sequence ID" value="NZ_JAUZVY010000006.1"/>
</dbReference>
<keyword evidence="4" id="KW-0865">Zymogen</keyword>
<dbReference type="Gene3D" id="3.60.20.10">
    <property type="entry name" value="Glutamine Phosphoribosylpyrophosphate, subunit 1, domain 1"/>
    <property type="match status" value="1"/>
</dbReference>
<dbReference type="PANTHER" id="PTHR34218:SF3">
    <property type="entry name" value="ACYL-HOMOSERINE LACTONE ACYLASE PVDQ"/>
    <property type="match status" value="1"/>
</dbReference>
<dbReference type="Pfam" id="PF01804">
    <property type="entry name" value="Penicil_amidase"/>
    <property type="match status" value="1"/>
</dbReference>
<evidence type="ECO:0000256" key="3">
    <source>
        <dbReference type="ARBA" id="ARBA00022801"/>
    </source>
</evidence>
<evidence type="ECO:0000256" key="1">
    <source>
        <dbReference type="ARBA" id="ARBA00006586"/>
    </source>
</evidence>
<protein>
    <submittedName>
        <fullName evidence="5">Penicillin acylase family protein</fullName>
    </submittedName>
</protein>
<dbReference type="InterPro" id="IPR043147">
    <property type="entry name" value="Penicillin_amidase_A-knob"/>
</dbReference>
<dbReference type="EMBL" id="JAUZVY010000006">
    <property type="protein sequence ID" value="MDP4530110.1"/>
    <property type="molecule type" value="Genomic_DNA"/>
</dbReference>
<name>A0ABT9GTK2_9GAMM</name>
<dbReference type="Proteomes" id="UP001236258">
    <property type="component" value="Unassembled WGS sequence"/>
</dbReference>
<accession>A0ABT9GTK2</accession>
<dbReference type="InterPro" id="IPR043146">
    <property type="entry name" value="Penicillin_amidase_N_B-knob"/>
</dbReference>
<evidence type="ECO:0000256" key="4">
    <source>
        <dbReference type="ARBA" id="ARBA00023145"/>
    </source>
</evidence>
<proteinExistence type="inferred from homology"/>
<evidence type="ECO:0000313" key="5">
    <source>
        <dbReference type="EMBL" id="MDP4530110.1"/>
    </source>
</evidence>
<evidence type="ECO:0000256" key="2">
    <source>
        <dbReference type="ARBA" id="ARBA00022729"/>
    </source>
</evidence>
<dbReference type="InterPro" id="IPR002692">
    <property type="entry name" value="S45"/>
</dbReference>
<dbReference type="InterPro" id="IPR029055">
    <property type="entry name" value="Ntn_hydrolases_N"/>
</dbReference>
<dbReference type="Gene3D" id="1.10.1400.10">
    <property type="match status" value="1"/>
</dbReference>
<reference evidence="5 6" key="1">
    <citation type="submission" date="2023-08" db="EMBL/GenBank/DDBJ databases">
        <authorList>
            <person name="Joshi A."/>
            <person name="Thite S."/>
        </authorList>
    </citation>
    <scope>NUCLEOTIDE SEQUENCE [LARGE SCALE GENOMIC DNA]</scope>
    <source>
        <strain evidence="5 6">1E1</strain>
    </source>
</reference>
<dbReference type="PROSITE" id="PS51257">
    <property type="entry name" value="PROKAR_LIPOPROTEIN"/>
    <property type="match status" value="1"/>
</dbReference>
<dbReference type="Gene3D" id="2.30.120.10">
    <property type="match status" value="1"/>
</dbReference>